<evidence type="ECO:0000256" key="3">
    <source>
        <dbReference type="SAM" id="Phobius"/>
    </source>
</evidence>
<evidence type="ECO:0000256" key="1">
    <source>
        <dbReference type="ARBA" id="ARBA00004241"/>
    </source>
</evidence>
<dbReference type="InterPro" id="IPR012902">
    <property type="entry name" value="N_methyl_site"/>
</dbReference>
<dbReference type="EMBL" id="JBHUIK010000002">
    <property type="protein sequence ID" value="MFD2213785.1"/>
    <property type="molecule type" value="Genomic_DNA"/>
</dbReference>
<keyword evidence="3" id="KW-0472">Membrane</keyword>
<comment type="subcellular location">
    <subcellularLocation>
        <location evidence="1">Cell surface</location>
    </subcellularLocation>
</comment>
<reference evidence="5" key="1">
    <citation type="journal article" date="2019" name="Int. J. Syst. Evol. Microbiol.">
        <title>The Global Catalogue of Microorganisms (GCM) 10K type strain sequencing project: providing services to taxonomists for standard genome sequencing and annotation.</title>
        <authorList>
            <consortium name="The Broad Institute Genomics Platform"/>
            <consortium name="The Broad Institute Genome Sequencing Center for Infectious Disease"/>
            <person name="Wu L."/>
            <person name="Ma J."/>
        </authorList>
    </citation>
    <scope>NUCLEOTIDE SEQUENCE [LARGE SCALE GENOMIC DNA]</scope>
    <source>
        <strain evidence="5">CGMCC 1.15474</strain>
    </source>
</reference>
<feature type="transmembrane region" description="Helical" evidence="3">
    <location>
        <begin position="20"/>
        <end position="44"/>
    </location>
</feature>
<name>A0ABW5BWC6_9BACI</name>
<keyword evidence="3" id="KW-0812">Transmembrane</keyword>
<dbReference type="Pfam" id="PF07963">
    <property type="entry name" value="N_methyl"/>
    <property type="match status" value="1"/>
</dbReference>
<comment type="caution">
    <text evidence="4">The sequence shown here is derived from an EMBL/GenBank/DDBJ whole genome shotgun (WGS) entry which is preliminary data.</text>
</comment>
<evidence type="ECO:0000313" key="5">
    <source>
        <dbReference type="Proteomes" id="UP001597318"/>
    </source>
</evidence>
<proteinExistence type="predicted"/>
<dbReference type="NCBIfam" id="TIGR02532">
    <property type="entry name" value="IV_pilin_GFxxxE"/>
    <property type="match status" value="1"/>
</dbReference>
<keyword evidence="5" id="KW-1185">Reference proteome</keyword>
<keyword evidence="3" id="KW-1133">Transmembrane helix</keyword>
<gene>
    <name evidence="4" type="ORF">ACFSKK_08855</name>
</gene>
<accession>A0ABW5BWC6</accession>
<organism evidence="4 5">
    <name type="scientific">Metabacillus endolithicus</name>
    <dbReference type="NCBI Taxonomy" id="1535204"/>
    <lineage>
        <taxon>Bacteria</taxon>
        <taxon>Bacillati</taxon>
        <taxon>Bacillota</taxon>
        <taxon>Bacilli</taxon>
        <taxon>Bacillales</taxon>
        <taxon>Bacillaceae</taxon>
        <taxon>Metabacillus</taxon>
    </lineage>
</organism>
<keyword evidence="2" id="KW-0178">Competence</keyword>
<sequence>MKNFVKAFNNEKGVSLLEVIATILISSIILVVVYNVFIMGVKVYEKVGVEMQLRDEADHIVASILKELYETPIDSVKPCDGIENCITIRHDKKLKANEQFPSVIDETKLDAAEEIDITLEDNEVRLTARVGTSDPTTTNLLNEKYELLLGNEMDEKERSRIAIIDCIDEDNNDTTCEKGLIEIYLHLQDKDFTEDDLISADPIKLESKFGF</sequence>
<dbReference type="RefSeq" id="WP_247344828.1">
    <property type="nucleotide sequence ID" value="NZ_CP095550.1"/>
</dbReference>
<dbReference type="Proteomes" id="UP001597318">
    <property type="component" value="Unassembled WGS sequence"/>
</dbReference>
<protein>
    <submittedName>
        <fullName evidence="4">Type II secretion system protein J</fullName>
    </submittedName>
</protein>
<dbReference type="PROSITE" id="PS00409">
    <property type="entry name" value="PROKAR_NTER_METHYL"/>
    <property type="match status" value="1"/>
</dbReference>
<evidence type="ECO:0000313" key="4">
    <source>
        <dbReference type="EMBL" id="MFD2213785.1"/>
    </source>
</evidence>
<evidence type="ECO:0000256" key="2">
    <source>
        <dbReference type="ARBA" id="ARBA00023287"/>
    </source>
</evidence>